<dbReference type="PANTHER" id="PTHR11452">
    <property type="entry name" value="ALPHA-GALACTOSIDASE/ALPHA-N-ACETYLGALACTOSAMINIDASE"/>
    <property type="match status" value="1"/>
</dbReference>
<dbReference type="InterPro" id="IPR013785">
    <property type="entry name" value="Aldolase_TIM"/>
</dbReference>
<dbReference type="InterPro" id="IPR002241">
    <property type="entry name" value="Glyco_hydro_27"/>
</dbReference>
<evidence type="ECO:0000259" key="7">
    <source>
        <dbReference type="SMART" id="SM00776"/>
    </source>
</evidence>
<dbReference type="EC" id="3.2.1.22" evidence="5"/>
<evidence type="ECO:0000256" key="2">
    <source>
        <dbReference type="ARBA" id="ARBA00022729"/>
    </source>
</evidence>
<comment type="similarity">
    <text evidence="1 5">Belongs to the glycosyl hydrolase 27 family.</text>
</comment>
<evidence type="ECO:0000256" key="4">
    <source>
        <dbReference type="ARBA" id="ARBA00023295"/>
    </source>
</evidence>
<dbReference type="EMBL" id="JAASRM010000001">
    <property type="protein sequence ID" value="NIK88244.1"/>
    <property type="molecule type" value="Genomic_DNA"/>
</dbReference>
<proteinExistence type="inferred from homology"/>
<dbReference type="CDD" id="cd14792">
    <property type="entry name" value="GH27"/>
    <property type="match status" value="1"/>
</dbReference>
<evidence type="ECO:0000256" key="5">
    <source>
        <dbReference type="RuleBase" id="RU361168"/>
    </source>
</evidence>
<dbReference type="PANTHER" id="PTHR11452:SF36">
    <property type="entry name" value="ALPHA-GALACTOSIDASE"/>
    <property type="match status" value="1"/>
</dbReference>
<dbReference type="Pfam" id="PF17801">
    <property type="entry name" value="Melibiase_C"/>
    <property type="match status" value="1"/>
</dbReference>
<keyword evidence="9" id="KW-1185">Reference proteome</keyword>
<dbReference type="Gene3D" id="2.60.120.1060">
    <property type="entry name" value="NPCBM/NEW2 domain"/>
    <property type="match status" value="1"/>
</dbReference>
<protein>
    <recommendedName>
        <fullName evidence="5">Alpha-galactosidase</fullName>
        <ecNumber evidence="5">3.2.1.22</ecNumber>
    </recommendedName>
    <alternativeName>
        <fullName evidence="5">Melibiase</fullName>
    </alternativeName>
</protein>
<dbReference type="PRINTS" id="PR00740">
    <property type="entry name" value="GLHYDRLASE27"/>
</dbReference>
<dbReference type="Gene3D" id="2.60.40.1180">
    <property type="entry name" value="Golgi alpha-mannosidase II"/>
    <property type="match status" value="1"/>
</dbReference>
<sequence>MAKSAVALLGLMLCCGTALAGPSQLTPSGQWTAYQHGAAATPPMGWSSWNTFATNISEDRILGVADAVVKTGLAAKGYRYINLDDGWWAHRRQPDGRMQIRADQFPSAAVGGAEETSFKPFTDKLHKMGLKAGIYSDLGRNSCSQAYPSPDGYLPKGSVEEREIALYGHIKQDVTLYFKTWGFDFLKVDACGIRDYAPGSERTKEGRYRVLDPLIYGWNLNNTNIAGVRDLYHQVAEAIETARPNDDFIFSVCSWGSSDVRSWGKNVGNISRTSDDLGPNWSRMLHNFDSSARRPLYGHPGGWNDPDMLYVGYGDFDAQHLTEAKSHFAMWAIINAPLILGNDIRAMQGPLLDIVGNSDVIALNQDKAGNQATIAFDAEDVQIFVKTLANGKKAVAVFNRGQGAMDVDLTAEHLKLAADSDITLTDLWTKQQSHFRKETKLALASRETKIFLVDGKRRLEGGFYLSEIPGRVNPAEDGVTVPMHDPLVHRHQAWIGTHGTGAHPQYGGWGGAQVDQTPYGQTIALGGKPYDTGIGILSNSRLEVKNAGAKLFTAEVGVDDSTPDKSAPVIFSVYGDGKLLYKTAPKAFGEKPESLNVKVKGVKIIELVATSTASVVTAWGNAALVE</sequence>
<evidence type="ECO:0000313" key="9">
    <source>
        <dbReference type="Proteomes" id="UP000570514"/>
    </source>
</evidence>
<comment type="catalytic activity">
    <reaction evidence="5">
        <text>Hydrolysis of terminal, non-reducing alpha-D-galactose residues in alpha-D-galactosides, including galactose oligosaccharides, galactomannans and galactolipids.</text>
        <dbReference type="EC" id="3.2.1.22"/>
    </reaction>
</comment>
<reference evidence="8 9" key="1">
    <citation type="submission" date="2020-03" db="EMBL/GenBank/DDBJ databases">
        <title>Genomic Encyclopedia of Type Strains, Phase IV (KMG-IV): sequencing the most valuable type-strain genomes for metagenomic binning, comparative biology and taxonomic classification.</title>
        <authorList>
            <person name="Goeker M."/>
        </authorList>
    </citation>
    <scope>NUCLEOTIDE SEQUENCE [LARGE SCALE GENOMIC DNA]</scope>
    <source>
        <strain evidence="8 9">DSM 19867</strain>
    </source>
</reference>
<keyword evidence="4 5" id="KW-0326">Glycosidase</keyword>
<dbReference type="Pfam" id="PF16499">
    <property type="entry name" value="Melibiase_2"/>
    <property type="match status" value="1"/>
</dbReference>
<dbReference type="InterPro" id="IPR038637">
    <property type="entry name" value="NPCBM_sf"/>
</dbReference>
<feature type="domain" description="Glycosyl hydrolase family 98 putative carbohydrate-binding module" evidence="7">
    <location>
        <begin position="489"/>
        <end position="626"/>
    </location>
</feature>
<gene>
    <name evidence="8" type="ORF">FHS83_001562</name>
</gene>
<dbReference type="InterPro" id="IPR041233">
    <property type="entry name" value="Melibiase_C"/>
</dbReference>
<dbReference type="RefSeq" id="WP_167082436.1">
    <property type="nucleotide sequence ID" value="NZ_BAAADC010000001.1"/>
</dbReference>
<evidence type="ECO:0000256" key="3">
    <source>
        <dbReference type="ARBA" id="ARBA00022801"/>
    </source>
</evidence>
<comment type="caution">
    <text evidence="8">The sequence shown here is derived from an EMBL/GenBank/DDBJ whole genome shotgun (WGS) entry which is preliminary data.</text>
</comment>
<dbReference type="Proteomes" id="UP000570514">
    <property type="component" value="Unassembled WGS sequence"/>
</dbReference>
<dbReference type="Gene3D" id="3.20.20.70">
    <property type="entry name" value="Aldolase class I"/>
    <property type="match status" value="1"/>
</dbReference>
<organism evidence="8 9">
    <name type="scientific">Rhizomicrobium palustre</name>
    <dbReference type="NCBI Taxonomy" id="189966"/>
    <lineage>
        <taxon>Bacteria</taxon>
        <taxon>Pseudomonadati</taxon>
        <taxon>Pseudomonadota</taxon>
        <taxon>Alphaproteobacteria</taxon>
        <taxon>Micropepsales</taxon>
        <taxon>Micropepsaceae</taxon>
        <taxon>Rhizomicrobium</taxon>
    </lineage>
</organism>
<evidence type="ECO:0000256" key="6">
    <source>
        <dbReference type="SAM" id="SignalP"/>
    </source>
</evidence>
<dbReference type="SUPFAM" id="SSF51011">
    <property type="entry name" value="Glycosyl hydrolase domain"/>
    <property type="match status" value="1"/>
</dbReference>
<keyword evidence="5" id="KW-1015">Disulfide bond</keyword>
<evidence type="ECO:0000313" key="8">
    <source>
        <dbReference type="EMBL" id="NIK88244.1"/>
    </source>
</evidence>
<feature type="signal peptide" evidence="6">
    <location>
        <begin position="1"/>
        <end position="20"/>
    </location>
</feature>
<dbReference type="SUPFAM" id="SSF51445">
    <property type="entry name" value="(Trans)glycosidases"/>
    <property type="match status" value="1"/>
</dbReference>
<dbReference type="GO" id="GO:0005975">
    <property type="term" value="P:carbohydrate metabolic process"/>
    <property type="evidence" value="ECO:0007669"/>
    <property type="project" value="InterPro"/>
</dbReference>
<keyword evidence="2 6" id="KW-0732">Signal</keyword>
<dbReference type="InterPro" id="IPR013222">
    <property type="entry name" value="Glyco_hyd_98_carb-bd"/>
</dbReference>
<dbReference type="InterPro" id="IPR013780">
    <property type="entry name" value="Glyco_hydro_b"/>
</dbReference>
<dbReference type="SUPFAM" id="SSF49785">
    <property type="entry name" value="Galactose-binding domain-like"/>
    <property type="match status" value="1"/>
</dbReference>
<evidence type="ECO:0000256" key="1">
    <source>
        <dbReference type="ARBA" id="ARBA00009743"/>
    </source>
</evidence>
<dbReference type="InterPro" id="IPR017853">
    <property type="entry name" value="GH"/>
</dbReference>
<accession>A0A846MXF2</accession>
<keyword evidence="3 5" id="KW-0378">Hydrolase</keyword>
<dbReference type="AlphaFoldDB" id="A0A846MXF2"/>
<dbReference type="GO" id="GO:0004557">
    <property type="term" value="F:alpha-galactosidase activity"/>
    <property type="evidence" value="ECO:0007669"/>
    <property type="project" value="UniProtKB-EC"/>
</dbReference>
<dbReference type="InterPro" id="IPR008979">
    <property type="entry name" value="Galactose-bd-like_sf"/>
</dbReference>
<dbReference type="SMART" id="SM00776">
    <property type="entry name" value="NPCBM"/>
    <property type="match status" value="1"/>
</dbReference>
<feature type="chain" id="PRO_5032585856" description="Alpha-galactosidase" evidence="6">
    <location>
        <begin position="21"/>
        <end position="626"/>
    </location>
</feature>
<dbReference type="Pfam" id="PF08305">
    <property type="entry name" value="NPCBM"/>
    <property type="match status" value="1"/>
</dbReference>
<name>A0A846MXF2_9PROT</name>